<dbReference type="GO" id="GO:0030151">
    <property type="term" value="F:molybdenum ion binding"/>
    <property type="evidence" value="ECO:0007669"/>
    <property type="project" value="InterPro"/>
</dbReference>
<proteinExistence type="predicted"/>
<feature type="domain" description="MOSC" evidence="2">
    <location>
        <begin position="28"/>
        <end position="174"/>
    </location>
</feature>
<sequence length="222" mass="24177">MGKLLSLNIADPRSPKQTNARRTAIGKRPVAHRLAVTPPAPRGAPGSSGSGLAGDWTADLRNHGGPDQAICAYGREDLDLWQRQLGRTLPNGSFGENLTIEGLAVSDALIGERWRIGDLLVLEISATRMPCRGFAEWIGEAEWVKRFTHQGLPGAYLRVITPGEITAGDRIEVIHRPTHGITSAVAFRALTGDRDLLPRLIDLPSLSERQRQKAEKLSSPCR</sequence>
<comment type="caution">
    <text evidence="3">The sequence shown here is derived from an EMBL/GenBank/DDBJ whole genome shotgun (WGS) entry which is preliminary data.</text>
</comment>
<dbReference type="InterPro" id="IPR005302">
    <property type="entry name" value="MoCF_Sase_C"/>
</dbReference>
<dbReference type="SUPFAM" id="SSF50800">
    <property type="entry name" value="PK beta-barrel domain-like"/>
    <property type="match status" value="1"/>
</dbReference>
<evidence type="ECO:0000313" key="4">
    <source>
        <dbReference type="Proteomes" id="UP000294225"/>
    </source>
</evidence>
<gene>
    <name evidence="3" type="ORF">E0H92_36755</name>
</gene>
<dbReference type="PANTHER" id="PTHR30212:SF2">
    <property type="entry name" value="PROTEIN YIIM"/>
    <property type="match status" value="1"/>
</dbReference>
<dbReference type="GO" id="GO:0003824">
    <property type="term" value="F:catalytic activity"/>
    <property type="evidence" value="ECO:0007669"/>
    <property type="project" value="InterPro"/>
</dbReference>
<dbReference type="AlphaFoldDB" id="A0A4R0IG87"/>
<organism evidence="3 4">
    <name type="scientific">Kribbella speibonae</name>
    <dbReference type="NCBI Taxonomy" id="1572660"/>
    <lineage>
        <taxon>Bacteria</taxon>
        <taxon>Bacillati</taxon>
        <taxon>Actinomycetota</taxon>
        <taxon>Actinomycetes</taxon>
        <taxon>Propionibacteriales</taxon>
        <taxon>Kribbellaceae</taxon>
        <taxon>Kribbella</taxon>
    </lineage>
</organism>
<dbReference type="InterPro" id="IPR011037">
    <property type="entry name" value="Pyrv_Knase-like_insert_dom_sf"/>
</dbReference>
<protein>
    <submittedName>
        <fullName evidence="3">MOSC domain-containing protein</fullName>
    </submittedName>
</protein>
<dbReference type="InterPro" id="IPR052353">
    <property type="entry name" value="Benzoxazolinone_Detox_Enz"/>
</dbReference>
<dbReference type="GO" id="GO:0030170">
    <property type="term" value="F:pyridoxal phosphate binding"/>
    <property type="evidence" value="ECO:0007669"/>
    <property type="project" value="InterPro"/>
</dbReference>
<dbReference type="PROSITE" id="PS51340">
    <property type="entry name" value="MOSC"/>
    <property type="match status" value="1"/>
</dbReference>
<evidence type="ECO:0000313" key="3">
    <source>
        <dbReference type="EMBL" id="TCC31070.1"/>
    </source>
</evidence>
<name>A0A4R0IG87_9ACTN</name>
<dbReference type="PANTHER" id="PTHR30212">
    <property type="entry name" value="PROTEIN YIIM"/>
    <property type="match status" value="1"/>
</dbReference>
<evidence type="ECO:0000259" key="2">
    <source>
        <dbReference type="PROSITE" id="PS51340"/>
    </source>
</evidence>
<evidence type="ECO:0000256" key="1">
    <source>
        <dbReference type="SAM" id="MobiDB-lite"/>
    </source>
</evidence>
<dbReference type="EMBL" id="SJKC01000007">
    <property type="protein sequence ID" value="TCC31070.1"/>
    <property type="molecule type" value="Genomic_DNA"/>
</dbReference>
<reference evidence="3 4" key="1">
    <citation type="submission" date="2019-02" db="EMBL/GenBank/DDBJ databases">
        <title>Kribbella capetownensis sp. nov. and Kribbella speibonae sp. nov., isolated from soil.</title>
        <authorList>
            <person name="Curtis S.M."/>
            <person name="Norton I."/>
            <person name="Everest G.J."/>
            <person name="Meyers P.R."/>
        </authorList>
    </citation>
    <scope>NUCLEOTIDE SEQUENCE [LARGE SCALE GENOMIC DNA]</scope>
    <source>
        <strain evidence="3 4">YM55</strain>
    </source>
</reference>
<accession>A0A4R0IG87</accession>
<dbReference type="Gene3D" id="2.40.33.20">
    <property type="entry name" value="PK beta-barrel domain-like"/>
    <property type="match status" value="1"/>
</dbReference>
<dbReference type="Proteomes" id="UP000294225">
    <property type="component" value="Unassembled WGS sequence"/>
</dbReference>
<feature type="region of interest" description="Disordered" evidence="1">
    <location>
        <begin position="1"/>
        <end position="59"/>
    </location>
</feature>
<dbReference type="Pfam" id="PF03473">
    <property type="entry name" value="MOSC"/>
    <property type="match status" value="1"/>
</dbReference>